<dbReference type="AlphaFoldDB" id="A0A165MN71"/>
<keyword evidence="1" id="KW-0472">Membrane</keyword>
<keyword evidence="3" id="KW-1185">Reference proteome</keyword>
<name>A0A165MN71_9APHY</name>
<proteinExistence type="predicted"/>
<accession>A0A165MN71</accession>
<evidence type="ECO:0000256" key="1">
    <source>
        <dbReference type="SAM" id="Phobius"/>
    </source>
</evidence>
<dbReference type="Proteomes" id="UP000076727">
    <property type="component" value="Unassembled WGS sequence"/>
</dbReference>
<feature type="transmembrane region" description="Helical" evidence="1">
    <location>
        <begin position="20"/>
        <end position="40"/>
    </location>
</feature>
<protein>
    <submittedName>
        <fullName evidence="2">Uncharacterized protein</fullName>
    </submittedName>
</protein>
<feature type="transmembrane region" description="Helical" evidence="1">
    <location>
        <begin position="47"/>
        <end position="66"/>
    </location>
</feature>
<keyword evidence="1" id="KW-1133">Transmembrane helix</keyword>
<keyword evidence="1" id="KW-0812">Transmembrane</keyword>
<feature type="transmembrane region" description="Helical" evidence="1">
    <location>
        <begin position="86"/>
        <end position="107"/>
    </location>
</feature>
<evidence type="ECO:0000313" key="2">
    <source>
        <dbReference type="EMBL" id="KZT65906.1"/>
    </source>
</evidence>
<dbReference type="EMBL" id="KV429098">
    <property type="protein sequence ID" value="KZT65906.1"/>
    <property type="molecule type" value="Genomic_DNA"/>
</dbReference>
<evidence type="ECO:0000313" key="3">
    <source>
        <dbReference type="Proteomes" id="UP000076727"/>
    </source>
</evidence>
<sequence length="142" mass="15935">MHLLPCSLPPCSSQLHHSVIVAVWISRSCSRIFAVLFLLLTGRCVRVRVAVCIVLSRPVAYPPVVVLSYPRVCTCRHARIVVAAEYTYPDLLVNLVACLVLIVCVSLRENARARSAATGTFHAAWWTPFYTVRTRESLWCPR</sequence>
<reference evidence="2 3" key="1">
    <citation type="journal article" date="2016" name="Mol. Biol. Evol.">
        <title>Comparative Genomics of Early-Diverging Mushroom-Forming Fungi Provides Insights into the Origins of Lignocellulose Decay Capabilities.</title>
        <authorList>
            <person name="Nagy L.G."/>
            <person name="Riley R."/>
            <person name="Tritt A."/>
            <person name="Adam C."/>
            <person name="Daum C."/>
            <person name="Floudas D."/>
            <person name="Sun H."/>
            <person name="Yadav J.S."/>
            <person name="Pangilinan J."/>
            <person name="Larsson K.H."/>
            <person name="Matsuura K."/>
            <person name="Barry K."/>
            <person name="Labutti K."/>
            <person name="Kuo R."/>
            <person name="Ohm R.A."/>
            <person name="Bhattacharya S.S."/>
            <person name="Shirouzu T."/>
            <person name="Yoshinaga Y."/>
            <person name="Martin F.M."/>
            <person name="Grigoriev I.V."/>
            <person name="Hibbett D.S."/>
        </authorList>
    </citation>
    <scope>NUCLEOTIDE SEQUENCE [LARGE SCALE GENOMIC DNA]</scope>
    <source>
        <strain evidence="2 3">L-15889</strain>
    </source>
</reference>
<gene>
    <name evidence="2" type="ORF">DAEQUDRAFT_494297</name>
</gene>
<organism evidence="2 3">
    <name type="scientific">Daedalea quercina L-15889</name>
    <dbReference type="NCBI Taxonomy" id="1314783"/>
    <lineage>
        <taxon>Eukaryota</taxon>
        <taxon>Fungi</taxon>
        <taxon>Dikarya</taxon>
        <taxon>Basidiomycota</taxon>
        <taxon>Agaricomycotina</taxon>
        <taxon>Agaricomycetes</taxon>
        <taxon>Polyporales</taxon>
        <taxon>Fomitopsis</taxon>
    </lineage>
</organism>